<reference evidence="2" key="1">
    <citation type="journal article" date="2014" name="Front. Microbiol.">
        <title>High frequency of phylogenetically diverse reductive dehalogenase-homologous genes in deep subseafloor sedimentary metagenomes.</title>
        <authorList>
            <person name="Kawai M."/>
            <person name="Futagami T."/>
            <person name="Toyoda A."/>
            <person name="Takaki Y."/>
            <person name="Nishi S."/>
            <person name="Hori S."/>
            <person name="Arai W."/>
            <person name="Tsubouchi T."/>
            <person name="Morono Y."/>
            <person name="Uchiyama I."/>
            <person name="Ito T."/>
            <person name="Fujiyama A."/>
            <person name="Inagaki F."/>
            <person name="Takami H."/>
        </authorList>
    </citation>
    <scope>NUCLEOTIDE SEQUENCE</scope>
    <source>
        <strain evidence="2">Expedition CK06-06</strain>
    </source>
</reference>
<feature type="non-terminal residue" evidence="2">
    <location>
        <position position="1"/>
    </location>
</feature>
<accession>X1B8N9</accession>
<dbReference type="EMBL" id="BART01011079">
    <property type="protein sequence ID" value="GAG80483.1"/>
    <property type="molecule type" value="Genomic_DNA"/>
</dbReference>
<feature type="non-terminal residue" evidence="2">
    <location>
        <position position="309"/>
    </location>
</feature>
<dbReference type="InterPro" id="IPR013783">
    <property type="entry name" value="Ig-like_fold"/>
</dbReference>
<protein>
    <recommendedName>
        <fullName evidence="3">Fibronectin type-III domain-containing protein</fullName>
    </recommendedName>
</protein>
<evidence type="ECO:0000313" key="2">
    <source>
        <dbReference type="EMBL" id="GAG80483.1"/>
    </source>
</evidence>
<proteinExistence type="predicted"/>
<evidence type="ECO:0000256" key="1">
    <source>
        <dbReference type="SAM" id="MobiDB-lite"/>
    </source>
</evidence>
<sequence length="309" mass="34004">GALVGAFVENVGGVDFVWLLDDGMHNDGQAGDGIYGWPYSLTSHGGSYGVRIIAAFFDPANPDVVLVREWNGGFWILGPQEEGQDLDDDGLPDDWERRCDLDTKRDDSQDDPDRDGLTNIHELNIGTSPCQPDTDRGGELDGSEVIGQRNPLWPDDDLVRPIGHVELRPLDQRVWVTWNKPTSYTRMWVYVSTSPDELGRPYDMGQTGDYMVPNLVNGQTYYFILQGESNGAQGAYSDQYMAIPKQDPVPPQGVFQIGGPNVSDDGDTAFSWNVTLLIDATDQINYEGPASHSASHGLVNPQFKGLLQA</sequence>
<evidence type="ECO:0008006" key="3">
    <source>
        <dbReference type="Google" id="ProtNLM"/>
    </source>
</evidence>
<dbReference type="SUPFAM" id="SSF49265">
    <property type="entry name" value="Fibronectin type III"/>
    <property type="match status" value="1"/>
</dbReference>
<comment type="caution">
    <text evidence="2">The sequence shown here is derived from an EMBL/GenBank/DDBJ whole genome shotgun (WGS) entry which is preliminary data.</text>
</comment>
<dbReference type="InterPro" id="IPR036116">
    <property type="entry name" value="FN3_sf"/>
</dbReference>
<feature type="region of interest" description="Disordered" evidence="1">
    <location>
        <begin position="101"/>
        <end position="149"/>
    </location>
</feature>
<name>X1B8N9_9ZZZZ</name>
<organism evidence="2">
    <name type="scientific">marine sediment metagenome</name>
    <dbReference type="NCBI Taxonomy" id="412755"/>
    <lineage>
        <taxon>unclassified sequences</taxon>
        <taxon>metagenomes</taxon>
        <taxon>ecological metagenomes</taxon>
    </lineage>
</organism>
<dbReference type="Gene3D" id="2.60.40.10">
    <property type="entry name" value="Immunoglobulins"/>
    <property type="match status" value="1"/>
</dbReference>
<gene>
    <name evidence="2" type="ORF">S01H4_23780</name>
</gene>
<dbReference type="NCBIfam" id="NF041940">
    <property type="entry name" value="choice_anch_X"/>
    <property type="match status" value="1"/>
</dbReference>
<dbReference type="AlphaFoldDB" id="X1B8N9"/>